<accession>A0ABT4MSF8</accession>
<dbReference type="InterPro" id="IPR036520">
    <property type="entry name" value="UPF0759_sf"/>
</dbReference>
<reference evidence="1" key="1">
    <citation type="submission" date="2022-12" db="EMBL/GenBank/DDBJ databases">
        <authorList>
            <person name="Krivoruchko A.V."/>
            <person name="Elkin A."/>
        </authorList>
    </citation>
    <scope>NUCLEOTIDE SEQUENCE</scope>
    <source>
        <strain evidence="1">IEGM 1388</strain>
    </source>
</reference>
<evidence type="ECO:0000313" key="2">
    <source>
        <dbReference type="Proteomes" id="UP001067235"/>
    </source>
</evidence>
<comment type="caution">
    <text evidence="1">The sequence shown here is derived from an EMBL/GenBank/DDBJ whole genome shotgun (WGS) entry which is preliminary data.</text>
</comment>
<organism evidence="1 2">
    <name type="scientific">Gordonia rubripertincta</name>
    <name type="common">Rhodococcus corallinus</name>
    <dbReference type="NCBI Taxonomy" id="36822"/>
    <lineage>
        <taxon>Bacteria</taxon>
        <taxon>Bacillati</taxon>
        <taxon>Actinomycetota</taxon>
        <taxon>Actinomycetes</taxon>
        <taxon>Mycobacteriales</taxon>
        <taxon>Gordoniaceae</taxon>
        <taxon>Gordonia</taxon>
    </lineage>
</organism>
<dbReference type="RefSeq" id="WP_301570478.1">
    <property type="nucleotide sequence ID" value="NZ_JAPWIE010000002.1"/>
</dbReference>
<name>A0ABT4MSF8_GORRU</name>
<dbReference type="InterPro" id="IPR002763">
    <property type="entry name" value="DUF72"/>
</dbReference>
<protein>
    <submittedName>
        <fullName evidence="1">DUF72 domain-containing protein</fullName>
    </submittedName>
</protein>
<sequence>MIRVGTSGWVYPPWRKTFYPEGLAQRRELEYLSRHLNSVELNGSFYALQKPASYLKWAEQTPDDFVFSVKGPRFITHMKRLVGVAEPLATFLASGVLALGPKLGPILWQLPPNLPFDTAALADFAKLLPRTTAAAATVSEGHSDHIAGRAWTTTDADRPLRHALEVRHPSFMDPTLPELLRELDIALVLADSAGKFPVIDEVTTDFFYARLHGDQELYTSGYTDEALDAWAVRFRERAQGRDVYVYFDNDAKVRAPYDARGLLDRLNPGGLG</sequence>
<dbReference type="PANTHER" id="PTHR30348">
    <property type="entry name" value="UNCHARACTERIZED PROTEIN YECE"/>
    <property type="match status" value="1"/>
</dbReference>
<proteinExistence type="predicted"/>
<dbReference type="EMBL" id="JAPWIE010000002">
    <property type="protein sequence ID" value="MCZ4549945.1"/>
    <property type="molecule type" value="Genomic_DNA"/>
</dbReference>
<dbReference type="Pfam" id="PF01904">
    <property type="entry name" value="DUF72"/>
    <property type="match status" value="1"/>
</dbReference>
<evidence type="ECO:0000313" key="1">
    <source>
        <dbReference type="EMBL" id="MCZ4549945.1"/>
    </source>
</evidence>
<dbReference type="SUPFAM" id="SSF117396">
    <property type="entry name" value="TM1631-like"/>
    <property type="match status" value="1"/>
</dbReference>
<dbReference type="Gene3D" id="3.20.20.410">
    <property type="entry name" value="Protein of unknown function UPF0759"/>
    <property type="match status" value="1"/>
</dbReference>
<gene>
    <name evidence="1" type="ORF">O4213_08115</name>
</gene>
<keyword evidence="2" id="KW-1185">Reference proteome</keyword>
<dbReference type="Proteomes" id="UP001067235">
    <property type="component" value="Unassembled WGS sequence"/>
</dbReference>
<dbReference type="PANTHER" id="PTHR30348:SF4">
    <property type="entry name" value="DUF72 DOMAIN-CONTAINING PROTEIN"/>
    <property type="match status" value="1"/>
</dbReference>